<proteinExistence type="predicted"/>
<name>A0ABN2AUH7_9ACTN</name>
<reference evidence="2 3" key="1">
    <citation type="journal article" date="2019" name="Int. J. Syst. Evol. Microbiol.">
        <title>The Global Catalogue of Microorganisms (GCM) 10K type strain sequencing project: providing services to taxonomists for standard genome sequencing and annotation.</title>
        <authorList>
            <consortium name="The Broad Institute Genomics Platform"/>
            <consortium name="The Broad Institute Genome Sequencing Center for Infectious Disease"/>
            <person name="Wu L."/>
            <person name="Ma J."/>
        </authorList>
    </citation>
    <scope>NUCLEOTIDE SEQUENCE [LARGE SCALE GENOMIC DNA]</scope>
    <source>
        <strain evidence="2 3">JCM 14942</strain>
    </source>
</reference>
<dbReference type="CDD" id="cd00093">
    <property type="entry name" value="HTH_XRE"/>
    <property type="match status" value="1"/>
</dbReference>
<accession>A0ABN2AUH7</accession>
<dbReference type="Proteomes" id="UP001500842">
    <property type="component" value="Unassembled WGS sequence"/>
</dbReference>
<dbReference type="InterPro" id="IPR010982">
    <property type="entry name" value="Lambda_DNA-bd_dom_sf"/>
</dbReference>
<evidence type="ECO:0000259" key="1">
    <source>
        <dbReference type="PROSITE" id="PS50943"/>
    </source>
</evidence>
<comment type="caution">
    <text evidence="2">The sequence shown here is derived from an EMBL/GenBank/DDBJ whole genome shotgun (WGS) entry which is preliminary data.</text>
</comment>
<dbReference type="Gene3D" id="1.10.260.40">
    <property type="entry name" value="lambda repressor-like DNA-binding domains"/>
    <property type="match status" value="1"/>
</dbReference>
<sequence length="105" mass="11100">MMSHVPDRHPDLSWDAFVRELGVNLARARVRSGLSQERLAERAGITSNTCGLYEKGQSKPGTPANMSLRNAMALSQALGMPLAALLPDWNPDLTGSAGVTAGATP</sequence>
<feature type="domain" description="HTH cro/C1-type" evidence="1">
    <location>
        <begin position="25"/>
        <end position="85"/>
    </location>
</feature>
<dbReference type="SMART" id="SM00530">
    <property type="entry name" value="HTH_XRE"/>
    <property type="match status" value="1"/>
</dbReference>
<dbReference type="PROSITE" id="PS50943">
    <property type="entry name" value="HTH_CROC1"/>
    <property type="match status" value="1"/>
</dbReference>
<gene>
    <name evidence="2" type="ORF">GCM10009788_33920</name>
</gene>
<evidence type="ECO:0000313" key="3">
    <source>
        <dbReference type="Proteomes" id="UP001500842"/>
    </source>
</evidence>
<dbReference type="InterPro" id="IPR001387">
    <property type="entry name" value="Cro/C1-type_HTH"/>
</dbReference>
<dbReference type="SUPFAM" id="SSF47413">
    <property type="entry name" value="lambda repressor-like DNA-binding domains"/>
    <property type="match status" value="1"/>
</dbReference>
<dbReference type="EMBL" id="BAAAOR010000025">
    <property type="protein sequence ID" value="GAA1527758.1"/>
    <property type="molecule type" value="Genomic_DNA"/>
</dbReference>
<dbReference type="Pfam" id="PF13560">
    <property type="entry name" value="HTH_31"/>
    <property type="match status" value="1"/>
</dbReference>
<organism evidence="2 3">
    <name type="scientific">Nocardioides humi</name>
    <dbReference type="NCBI Taxonomy" id="449461"/>
    <lineage>
        <taxon>Bacteria</taxon>
        <taxon>Bacillati</taxon>
        <taxon>Actinomycetota</taxon>
        <taxon>Actinomycetes</taxon>
        <taxon>Propionibacteriales</taxon>
        <taxon>Nocardioidaceae</taxon>
        <taxon>Nocardioides</taxon>
    </lineage>
</organism>
<keyword evidence="3" id="KW-1185">Reference proteome</keyword>
<protein>
    <recommendedName>
        <fullName evidence="1">HTH cro/C1-type domain-containing protein</fullName>
    </recommendedName>
</protein>
<evidence type="ECO:0000313" key="2">
    <source>
        <dbReference type="EMBL" id="GAA1527758.1"/>
    </source>
</evidence>
<dbReference type="RefSeq" id="WP_246086860.1">
    <property type="nucleotide sequence ID" value="NZ_BAAAOR010000025.1"/>
</dbReference>